<evidence type="ECO:0000313" key="3">
    <source>
        <dbReference type="Proteomes" id="UP001595846"/>
    </source>
</evidence>
<feature type="domain" description="UDP-N-acetylglucosamine 2-epimerase" evidence="1">
    <location>
        <begin position="24"/>
        <end position="350"/>
    </location>
</feature>
<accession>A0ABD5NPZ8</accession>
<dbReference type="InterPro" id="IPR029767">
    <property type="entry name" value="WecB-like"/>
</dbReference>
<gene>
    <name evidence="2" type="primary">wecB</name>
    <name evidence="2" type="ORF">ACFOUR_12000</name>
</gene>
<organism evidence="2 3">
    <name type="scientific">Halovivax cerinus</name>
    <dbReference type="NCBI Taxonomy" id="1487865"/>
    <lineage>
        <taxon>Archaea</taxon>
        <taxon>Methanobacteriati</taxon>
        <taxon>Methanobacteriota</taxon>
        <taxon>Stenosarchaea group</taxon>
        <taxon>Halobacteria</taxon>
        <taxon>Halobacteriales</taxon>
        <taxon>Natrialbaceae</taxon>
        <taxon>Halovivax</taxon>
    </lineage>
</organism>
<dbReference type="Proteomes" id="UP001595846">
    <property type="component" value="Unassembled WGS sequence"/>
</dbReference>
<evidence type="ECO:0000313" key="2">
    <source>
        <dbReference type="EMBL" id="MFC3959086.1"/>
    </source>
</evidence>
<dbReference type="Gene3D" id="3.40.50.2000">
    <property type="entry name" value="Glycogen Phosphorylase B"/>
    <property type="match status" value="2"/>
</dbReference>
<reference evidence="2 3" key="1">
    <citation type="journal article" date="2019" name="Int. J. Syst. Evol. Microbiol.">
        <title>The Global Catalogue of Microorganisms (GCM) 10K type strain sequencing project: providing services to taxonomists for standard genome sequencing and annotation.</title>
        <authorList>
            <consortium name="The Broad Institute Genomics Platform"/>
            <consortium name="The Broad Institute Genome Sequencing Center for Infectious Disease"/>
            <person name="Wu L."/>
            <person name="Ma J."/>
        </authorList>
    </citation>
    <scope>NUCLEOTIDE SEQUENCE [LARGE SCALE GENOMIC DNA]</scope>
    <source>
        <strain evidence="2 3">IBRC-M 10256</strain>
    </source>
</reference>
<evidence type="ECO:0000259" key="1">
    <source>
        <dbReference type="Pfam" id="PF02350"/>
    </source>
</evidence>
<dbReference type="Pfam" id="PF02350">
    <property type="entry name" value="Epimerase_2"/>
    <property type="match status" value="1"/>
</dbReference>
<protein>
    <submittedName>
        <fullName evidence="2">Non-hydrolyzing UDP-N-acetylglucosamine 2-epimerase</fullName>
        <ecNumber evidence="2">5.1.3.14</ecNumber>
    </submittedName>
</protein>
<dbReference type="EMBL" id="JBHSAQ010000010">
    <property type="protein sequence ID" value="MFC3959086.1"/>
    <property type="molecule type" value="Genomic_DNA"/>
</dbReference>
<proteinExistence type="predicted"/>
<dbReference type="PANTHER" id="PTHR43174">
    <property type="entry name" value="UDP-N-ACETYLGLUCOSAMINE 2-EPIMERASE"/>
    <property type="match status" value="1"/>
</dbReference>
<sequence>MKVLSIVGARPQFIKAFAVSRELRKSHEEILVHTGQHYDEELSDVFFEELGIPEPDYNLGVGSSSHGTQTAAMLEGIEGLIETEAPDVVLLYGDTNSTLAGAIAAAKVDPIVAHVEAGLRSHNREMPEEINRVLTDHASDLLFAPSDSAAETLAEEGITEGVHVTGDVMYDAILWARDVAKEESDVLTQLGVEEGEFFLSTVHRASNTDERDRLEAILDGLSAAPRDVVLPVHPRTEDRLKSYDLWHRATSELEVIDPVGYLDFVRLLDGAERVVTDSGGVQKEAFYLDTPCVTLRDETEWKETVTSGWNKLVGVSAPEIVKFLNKSWSPGRKGDPYGSGDASVKIAKILADYNE</sequence>
<keyword evidence="2" id="KW-0413">Isomerase</keyword>
<dbReference type="EC" id="5.1.3.14" evidence="2"/>
<name>A0ABD5NPZ8_9EURY</name>
<dbReference type="GeneID" id="73902646"/>
<comment type="caution">
    <text evidence="2">The sequence shown here is derived from an EMBL/GenBank/DDBJ whole genome shotgun (WGS) entry which is preliminary data.</text>
</comment>
<dbReference type="PANTHER" id="PTHR43174:SF1">
    <property type="entry name" value="UDP-N-ACETYLGLUCOSAMINE 2-EPIMERASE"/>
    <property type="match status" value="1"/>
</dbReference>
<dbReference type="RefSeq" id="WP_256533516.1">
    <property type="nucleotide sequence ID" value="NZ_CP101824.1"/>
</dbReference>
<keyword evidence="3" id="KW-1185">Reference proteome</keyword>
<dbReference type="SUPFAM" id="SSF53756">
    <property type="entry name" value="UDP-Glycosyltransferase/glycogen phosphorylase"/>
    <property type="match status" value="1"/>
</dbReference>
<dbReference type="AlphaFoldDB" id="A0ABD5NPZ8"/>
<dbReference type="CDD" id="cd03786">
    <property type="entry name" value="GTB_UDP-GlcNAc_2-Epimerase"/>
    <property type="match status" value="1"/>
</dbReference>
<dbReference type="GO" id="GO:0008761">
    <property type="term" value="F:UDP-N-acetylglucosamine 2-epimerase activity"/>
    <property type="evidence" value="ECO:0007669"/>
    <property type="project" value="UniProtKB-EC"/>
</dbReference>
<dbReference type="InterPro" id="IPR003331">
    <property type="entry name" value="UDP_GlcNAc_Epimerase_2_dom"/>
</dbReference>
<dbReference type="NCBIfam" id="TIGR00236">
    <property type="entry name" value="wecB"/>
    <property type="match status" value="1"/>
</dbReference>